<comment type="caution">
    <text evidence="1">The sequence shown here is derived from an EMBL/GenBank/DDBJ whole genome shotgun (WGS) entry which is preliminary data.</text>
</comment>
<reference evidence="1 2" key="1">
    <citation type="submission" date="2023-03" db="EMBL/GenBank/DDBJ databases">
        <title>Genome insight into feeding habits of ladybird beetles.</title>
        <authorList>
            <person name="Li H.-S."/>
            <person name="Huang Y.-H."/>
            <person name="Pang H."/>
        </authorList>
    </citation>
    <scope>NUCLEOTIDE SEQUENCE [LARGE SCALE GENOMIC DNA]</scope>
    <source>
        <strain evidence="1">SYSU_2023b</strain>
        <tissue evidence="1">Whole body</tissue>
    </source>
</reference>
<evidence type="ECO:0000313" key="2">
    <source>
        <dbReference type="Proteomes" id="UP001431783"/>
    </source>
</evidence>
<dbReference type="AlphaFoldDB" id="A0AAW1V642"/>
<organism evidence="1 2">
    <name type="scientific">Henosepilachna vigintioctopunctata</name>
    <dbReference type="NCBI Taxonomy" id="420089"/>
    <lineage>
        <taxon>Eukaryota</taxon>
        <taxon>Metazoa</taxon>
        <taxon>Ecdysozoa</taxon>
        <taxon>Arthropoda</taxon>
        <taxon>Hexapoda</taxon>
        <taxon>Insecta</taxon>
        <taxon>Pterygota</taxon>
        <taxon>Neoptera</taxon>
        <taxon>Endopterygota</taxon>
        <taxon>Coleoptera</taxon>
        <taxon>Polyphaga</taxon>
        <taxon>Cucujiformia</taxon>
        <taxon>Coccinelloidea</taxon>
        <taxon>Coccinellidae</taxon>
        <taxon>Epilachninae</taxon>
        <taxon>Epilachnini</taxon>
        <taxon>Henosepilachna</taxon>
    </lineage>
</organism>
<gene>
    <name evidence="1" type="ORF">WA026_004259</name>
</gene>
<evidence type="ECO:0000313" key="1">
    <source>
        <dbReference type="EMBL" id="KAK9888975.1"/>
    </source>
</evidence>
<sequence length="97" mass="10923">MKSFDNKLLEMTNGFENMFTDLKQKILSIAKDTFSEMSVASKDVSSKAYREKLNYANIVSIESMIVVKPKNTAHTNAQGKSDIITECQCSPVEFESF</sequence>
<keyword evidence="2" id="KW-1185">Reference proteome</keyword>
<protein>
    <submittedName>
        <fullName evidence="1">Uncharacterized protein</fullName>
    </submittedName>
</protein>
<proteinExistence type="predicted"/>
<dbReference type="EMBL" id="JARQZJ010000122">
    <property type="protein sequence ID" value="KAK9888975.1"/>
    <property type="molecule type" value="Genomic_DNA"/>
</dbReference>
<accession>A0AAW1V642</accession>
<name>A0AAW1V642_9CUCU</name>
<dbReference type="Proteomes" id="UP001431783">
    <property type="component" value="Unassembled WGS sequence"/>
</dbReference>